<feature type="region of interest" description="Disordered" evidence="5">
    <location>
        <begin position="419"/>
        <end position="545"/>
    </location>
</feature>
<dbReference type="InterPro" id="IPR013194">
    <property type="entry name" value="HDAC_interact_dom"/>
</dbReference>
<reference evidence="8" key="1">
    <citation type="submission" date="2024-06" db="EMBL/GenBank/DDBJ databases">
        <title>Multi-omics analyses provide insights into the biosynthesis of the anticancer antibiotic pleurotin in Hohenbuehelia grisea.</title>
        <authorList>
            <person name="Weaver J.A."/>
            <person name="Alberti F."/>
        </authorList>
    </citation>
    <scope>NUCLEOTIDE SEQUENCE [LARGE SCALE GENOMIC DNA]</scope>
    <source>
        <strain evidence="8">T-177</strain>
    </source>
</reference>
<feature type="domain" description="Histone deacetylase interacting" evidence="6">
    <location>
        <begin position="639"/>
        <end position="740"/>
    </location>
</feature>
<name>A0ABR3J7S5_9AGAR</name>
<feature type="compositionally biased region" description="Polar residues" evidence="5">
    <location>
        <begin position="1"/>
        <end position="17"/>
    </location>
</feature>
<dbReference type="InterPro" id="IPR039774">
    <property type="entry name" value="Sin3-like"/>
</dbReference>
<feature type="compositionally biased region" description="Basic and acidic residues" evidence="5">
    <location>
        <begin position="982"/>
        <end position="991"/>
    </location>
</feature>
<dbReference type="Pfam" id="PF02671">
    <property type="entry name" value="PAH"/>
    <property type="match status" value="3"/>
</dbReference>
<sequence>MEGNGTSESISTTAHRPSSSSATANVSSSLPPSPGPRFAVPHPAERHLPGSSTQSTETTEPEIPLGSARRTSSTLPRSASSPPGPRHPALPESRSPPTMKRTPKPLTPRPQGETAPGTPGANASSESNRPLNVTDALSYLDAVKHQFQDKPDVYNRFLDIMKDFKSQVIDTPGVIERVSRLFHGNPYLIQGFNTFLPVGYRIDISGDPMDPNTITVTTPSGTTTQSTNGVSSMPSRDAHSLGPGPQAHPGMFPAQMRGIPPPGTGPGGLLPRSMTPHAYHLAPAQQGYENAFSPGVQSHQTNQAASVLGNLNGRNGACSGGGPGVGSGAGAADTQLAPEFNHAIHFLNKIKARYSNDQNTYRQFLDILQTYQKEQRHIHDSQVYVQVQMLFKDAPDLLDEFKDFLPEVLGIPSVHPAGSANVPSPSTAQGVTPPQWTQPEMSSAADKAPKRAAAPKRKKRPVAEKETTPAPPPPPKLAPSRSKKPKHTHKNETGSPSFSLIDPLSPQPPHALPHVGMPPPQHLPAQHAHMHQAGPPSHVMGHSTSTTSPDKLLFFDRAKKALESREIYEEFLKLLSLFSKEVIDVKTLIEYTKVFLGDGDLMAEFKDLIGWDDKLQDVENGPPGLIRHAPAEPLQAAPVDDGEGPSYRRLPQSEVHLACSGRDQLCRSVLNDEWISHPTWASEDAGFLAHKKNTFEEALHKCEEERYEYHVYLEGISRTIAILDPINARIDGMTNEDRASFKLKPNFGGPSPAIYEKILKKVYGSNTAEVLQALQEYPSVAVPVVLSRLKQKDDEWRRAQREWSRAWRETEAKNFYRALDYQGITFKPNDKKQITAKHFVADIETVLAQQTEAREQEDIPTFSRGSVGHQLEYSFQDTPVLHDSLKMIYSFLDHSQTQYSPQERRTVERFLRSFVPLLFMYPAAEFNAACGPLDAAAQDEEANPEPSGHGGDTQRSAKKPSSASQPAGVAAGDLRKKLLKTAQEKSGKESKGSSAVASRVASRAPSPAPPPSESEDVWVQESSATIGEQQLAQDTGPRPFFTNTTFYTLLRLLQVLYSRLLMCKQIGLEMAAQKHRSLFANPTAVELGLDDPNGPSAILAQAMEAMGEQDGVDGQNVVYMYLLDACEKLFDAELDQATFEEHMRWFFGNKAYHVFTLDKLIVALVKQVQTVLSDNKCQELWTLLQQTTQNAETITNQDIIRYRREAERHVGQDDLLYKIQWVREAKALRIQLTGANDPSVDCDGSAKRRWREYVETYVMVHPTEWVPEIKKDVSPIYLRRNARTGDASPATRSGGVIIRISLPSYKLIYEGESDELIWRRRDEEETNMLRERARVRHEERKRSRWLT</sequence>
<evidence type="ECO:0000256" key="5">
    <source>
        <dbReference type="SAM" id="MobiDB-lite"/>
    </source>
</evidence>
<feature type="compositionally biased region" description="Low complexity" evidence="5">
    <location>
        <begin position="51"/>
        <end position="62"/>
    </location>
</feature>
<evidence type="ECO:0000256" key="4">
    <source>
        <dbReference type="PROSITE-ProRule" id="PRU00810"/>
    </source>
</evidence>
<proteinExistence type="predicted"/>
<comment type="subcellular location">
    <subcellularLocation>
        <location evidence="1 4">Nucleus</location>
    </subcellularLocation>
</comment>
<dbReference type="InterPro" id="IPR031693">
    <property type="entry name" value="Sin3_C"/>
</dbReference>
<feature type="region of interest" description="Disordered" evidence="5">
    <location>
        <begin position="937"/>
        <end position="970"/>
    </location>
</feature>
<feature type="region of interest" description="Disordered" evidence="5">
    <location>
        <begin position="217"/>
        <end position="242"/>
    </location>
</feature>
<comment type="caution">
    <text evidence="7">The sequence shown here is derived from an EMBL/GenBank/DDBJ whole genome shotgun (WGS) entry which is preliminary data.</text>
</comment>
<feature type="compositionally biased region" description="Pro residues" evidence="5">
    <location>
        <begin position="505"/>
        <end position="522"/>
    </location>
</feature>
<feature type="compositionally biased region" description="Polar residues" evidence="5">
    <location>
        <begin position="421"/>
        <end position="441"/>
    </location>
</feature>
<evidence type="ECO:0000256" key="2">
    <source>
        <dbReference type="ARBA" id="ARBA00022491"/>
    </source>
</evidence>
<keyword evidence="2" id="KW-0678">Repressor</keyword>
<keyword evidence="8" id="KW-1185">Reference proteome</keyword>
<dbReference type="PANTHER" id="PTHR12346:SF0">
    <property type="entry name" value="SIN3A, ISOFORM G"/>
    <property type="match status" value="1"/>
</dbReference>
<evidence type="ECO:0000313" key="8">
    <source>
        <dbReference type="Proteomes" id="UP001556367"/>
    </source>
</evidence>
<protein>
    <recommendedName>
        <fullName evidence="6">Histone deacetylase interacting domain-containing protein</fullName>
    </recommendedName>
</protein>
<gene>
    <name evidence="7" type="ORF">HGRIS_008384</name>
</gene>
<dbReference type="Pfam" id="PF16879">
    <property type="entry name" value="Sin3a_C"/>
    <property type="match status" value="1"/>
</dbReference>
<evidence type="ECO:0000313" key="7">
    <source>
        <dbReference type="EMBL" id="KAL0951709.1"/>
    </source>
</evidence>
<dbReference type="SMART" id="SM00761">
    <property type="entry name" value="HDAC_interact"/>
    <property type="match status" value="1"/>
</dbReference>
<dbReference type="PANTHER" id="PTHR12346">
    <property type="entry name" value="SIN3B-RELATED"/>
    <property type="match status" value="1"/>
</dbReference>
<feature type="region of interest" description="Disordered" evidence="5">
    <location>
        <begin position="982"/>
        <end position="1037"/>
    </location>
</feature>
<feature type="compositionally biased region" description="Low complexity" evidence="5">
    <location>
        <begin position="992"/>
        <end position="1005"/>
    </location>
</feature>
<dbReference type="EMBL" id="JASNQZ010000011">
    <property type="protein sequence ID" value="KAL0951709.1"/>
    <property type="molecule type" value="Genomic_DNA"/>
</dbReference>
<feature type="compositionally biased region" description="Low complexity" evidence="5">
    <location>
        <begin position="217"/>
        <end position="229"/>
    </location>
</feature>
<accession>A0ABR3J7S5</accession>
<dbReference type="Gene3D" id="1.20.1160.11">
    <property type="entry name" value="Paired amphipathic helix"/>
    <property type="match status" value="3"/>
</dbReference>
<organism evidence="7 8">
    <name type="scientific">Hohenbuehelia grisea</name>
    <dbReference type="NCBI Taxonomy" id="104357"/>
    <lineage>
        <taxon>Eukaryota</taxon>
        <taxon>Fungi</taxon>
        <taxon>Dikarya</taxon>
        <taxon>Basidiomycota</taxon>
        <taxon>Agaricomycotina</taxon>
        <taxon>Agaricomycetes</taxon>
        <taxon>Agaricomycetidae</taxon>
        <taxon>Agaricales</taxon>
        <taxon>Pleurotineae</taxon>
        <taxon>Pleurotaceae</taxon>
        <taxon>Hohenbuehelia</taxon>
    </lineage>
</organism>
<feature type="compositionally biased region" description="Polar residues" evidence="5">
    <location>
        <begin position="1020"/>
        <end position="1033"/>
    </location>
</feature>
<dbReference type="InterPro" id="IPR036600">
    <property type="entry name" value="PAH_sf"/>
</dbReference>
<feature type="compositionally biased region" description="Low complexity" evidence="5">
    <location>
        <begin position="523"/>
        <end position="533"/>
    </location>
</feature>
<dbReference type="Pfam" id="PF08295">
    <property type="entry name" value="Sin3_corepress"/>
    <property type="match status" value="1"/>
</dbReference>
<evidence type="ECO:0000259" key="6">
    <source>
        <dbReference type="SMART" id="SM00761"/>
    </source>
</evidence>
<evidence type="ECO:0000256" key="3">
    <source>
        <dbReference type="ARBA" id="ARBA00023242"/>
    </source>
</evidence>
<dbReference type="SUPFAM" id="SSF47762">
    <property type="entry name" value="PAH2 domain"/>
    <property type="match status" value="3"/>
</dbReference>
<dbReference type="Proteomes" id="UP001556367">
    <property type="component" value="Unassembled WGS sequence"/>
</dbReference>
<feature type="compositionally biased region" description="Low complexity" evidence="5">
    <location>
        <begin position="18"/>
        <end position="29"/>
    </location>
</feature>
<feature type="region of interest" description="Disordered" evidence="5">
    <location>
        <begin position="1"/>
        <end position="129"/>
    </location>
</feature>
<dbReference type="PROSITE" id="PS51477">
    <property type="entry name" value="PAH"/>
    <property type="match status" value="2"/>
</dbReference>
<evidence type="ECO:0000256" key="1">
    <source>
        <dbReference type="ARBA" id="ARBA00004123"/>
    </source>
</evidence>
<dbReference type="InterPro" id="IPR003822">
    <property type="entry name" value="PAH"/>
</dbReference>
<feature type="compositionally biased region" description="Polar residues" evidence="5">
    <location>
        <begin position="69"/>
        <end position="81"/>
    </location>
</feature>
<keyword evidence="3 4" id="KW-0539">Nucleus</keyword>